<dbReference type="WBParaSite" id="MCU_005190-RA">
    <property type="protein sequence ID" value="MCU_005190-RA"/>
    <property type="gene ID" value="MCU_005190"/>
</dbReference>
<dbReference type="SUPFAM" id="SSF55129">
    <property type="entry name" value="Ribosomal protein L30p/L7e"/>
    <property type="match status" value="1"/>
</dbReference>
<feature type="domain" description="Large ribosomal subunit protein uL30-like ferredoxin-like fold" evidence="4">
    <location>
        <begin position="94"/>
        <end position="142"/>
    </location>
</feature>
<gene>
    <name evidence="5" type="ORF">MCOS_LOCUS8101</name>
</gene>
<dbReference type="FunFam" id="3.30.1390.20:FF:000004">
    <property type="entry name" value="60S ribosomal protein L7"/>
    <property type="match status" value="1"/>
</dbReference>
<dbReference type="InterPro" id="IPR016082">
    <property type="entry name" value="Ribosomal_uL30_ferredoxin-like"/>
</dbReference>
<dbReference type="Gene3D" id="3.30.1390.20">
    <property type="entry name" value="Ribosomal protein L30, ferredoxin-like fold domain"/>
    <property type="match status" value="1"/>
</dbReference>
<keyword evidence="2" id="KW-0689">Ribosomal protein</keyword>
<sequence length="251" mass="28737">MQEERIGDEKKLAKLPTVPIKLLKRRKQTNKDVIKQQRKRLTEIRKRAKQQKSLFRRPAHFISVARKEARDEARIERASKRKPPIAVNERLGIIIRIHGDTGLSLEATQVLRLLRLTGFNQAVFVKVSQAMLQLLTVVQPYIVWGYADLATVRNLIFKRGKTQVGSKIRSIDNAIVEEKLGSLGILCIEDIIHELITLGPHLREVLGFLCPFKVMPPTGGWRSNLKKCQHPFNHLAGNRDDMISQLIHKMV</sequence>
<dbReference type="EMBL" id="UXSR01005453">
    <property type="protein sequence ID" value="VDD82098.1"/>
    <property type="molecule type" value="Genomic_DNA"/>
</dbReference>
<dbReference type="PANTHER" id="PTHR11524:SF58">
    <property type="entry name" value="IP16805P"/>
    <property type="match status" value="1"/>
</dbReference>
<evidence type="ECO:0000313" key="5">
    <source>
        <dbReference type="EMBL" id="VDD82098.1"/>
    </source>
</evidence>
<dbReference type="GO" id="GO:0000463">
    <property type="term" value="P:maturation of LSU-rRNA from tricistronic rRNA transcript (SSU-rRNA, 5.8S rRNA, LSU-rRNA)"/>
    <property type="evidence" value="ECO:0007669"/>
    <property type="project" value="TreeGrafter"/>
</dbReference>
<dbReference type="Pfam" id="PF00327">
    <property type="entry name" value="Ribosomal_L30"/>
    <property type="match status" value="1"/>
</dbReference>
<dbReference type="Gene3D" id="1.10.15.30">
    <property type="match status" value="1"/>
</dbReference>
<evidence type="ECO:0000259" key="4">
    <source>
        <dbReference type="Pfam" id="PF00327"/>
    </source>
</evidence>
<comment type="similarity">
    <text evidence="1">Belongs to the universal ribosomal protein uL30 family.</text>
</comment>
<dbReference type="InterPro" id="IPR035808">
    <property type="entry name" value="Ribosomal_uL30_euk_arc"/>
</dbReference>
<dbReference type="GO" id="GO:0022625">
    <property type="term" value="C:cytosolic large ribosomal subunit"/>
    <property type="evidence" value="ECO:0007669"/>
    <property type="project" value="TreeGrafter"/>
</dbReference>
<dbReference type="InterPro" id="IPR039699">
    <property type="entry name" value="Ribosomal_uL30"/>
</dbReference>
<dbReference type="AlphaFoldDB" id="A0A0R3UKI0"/>
<reference evidence="5 6" key="1">
    <citation type="submission" date="2018-10" db="EMBL/GenBank/DDBJ databases">
        <authorList>
            <consortium name="Pathogen Informatics"/>
        </authorList>
    </citation>
    <scope>NUCLEOTIDE SEQUENCE [LARGE SCALE GENOMIC DNA]</scope>
</reference>
<dbReference type="PROSITE" id="PS00634">
    <property type="entry name" value="RIBOSOMAL_L30"/>
    <property type="match status" value="1"/>
</dbReference>
<evidence type="ECO:0000256" key="3">
    <source>
        <dbReference type="ARBA" id="ARBA00023274"/>
    </source>
</evidence>
<organism evidence="7">
    <name type="scientific">Mesocestoides corti</name>
    <name type="common">Flatworm</name>
    <dbReference type="NCBI Taxonomy" id="53468"/>
    <lineage>
        <taxon>Eukaryota</taxon>
        <taxon>Metazoa</taxon>
        <taxon>Spiralia</taxon>
        <taxon>Lophotrochozoa</taxon>
        <taxon>Platyhelminthes</taxon>
        <taxon>Cestoda</taxon>
        <taxon>Eucestoda</taxon>
        <taxon>Cyclophyllidea</taxon>
        <taxon>Mesocestoididae</taxon>
        <taxon>Mesocestoides</taxon>
    </lineage>
</organism>
<name>A0A0R3UKI0_MESCO</name>
<dbReference type="PANTHER" id="PTHR11524">
    <property type="entry name" value="60S RIBOSOMAL PROTEIN L7"/>
    <property type="match status" value="1"/>
</dbReference>
<proteinExistence type="inferred from homology"/>
<dbReference type="Proteomes" id="UP000267029">
    <property type="component" value="Unassembled WGS sequence"/>
</dbReference>
<dbReference type="GO" id="GO:0003735">
    <property type="term" value="F:structural constituent of ribosome"/>
    <property type="evidence" value="ECO:0007669"/>
    <property type="project" value="TreeGrafter"/>
</dbReference>
<dbReference type="InterPro" id="IPR018038">
    <property type="entry name" value="Ribosomal_uL30_CS"/>
</dbReference>
<evidence type="ECO:0000256" key="2">
    <source>
        <dbReference type="ARBA" id="ARBA00022980"/>
    </source>
</evidence>
<keyword evidence="3" id="KW-0687">Ribonucleoprotein</keyword>
<reference evidence="7" key="2">
    <citation type="submission" date="2019-11" db="UniProtKB">
        <authorList>
            <consortium name="WormBaseParasite"/>
        </authorList>
    </citation>
    <scope>IDENTIFICATION</scope>
</reference>
<evidence type="ECO:0000313" key="7">
    <source>
        <dbReference type="WBParaSite" id="MCU_005190-RA"/>
    </source>
</evidence>
<accession>A0A0R3UKI0</accession>
<evidence type="ECO:0000256" key="1">
    <source>
        <dbReference type="ARBA" id="ARBA00007594"/>
    </source>
</evidence>
<dbReference type="OrthoDB" id="28644at2759"/>
<dbReference type="CDD" id="cd01657">
    <property type="entry name" value="Ribosomal_L7_archeal_euk"/>
    <property type="match status" value="1"/>
</dbReference>
<dbReference type="InterPro" id="IPR036919">
    <property type="entry name" value="Ribo_uL30_ferredoxin-like_sf"/>
</dbReference>
<protein>
    <submittedName>
        <fullName evidence="7">Ribosomal_L30 domain-containing protein</fullName>
    </submittedName>
</protein>
<keyword evidence="6" id="KW-1185">Reference proteome</keyword>
<evidence type="ECO:0000313" key="6">
    <source>
        <dbReference type="Proteomes" id="UP000267029"/>
    </source>
</evidence>
<dbReference type="GO" id="GO:0003723">
    <property type="term" value="F:RNA binding"/>
    <property type="evidence" value="ECO:0007669"/>
    <property type="project" value="TreeGrafter"/>
</dbReference>
<dbReference type="STRING" id="53468.A0A0R3UKI0"/>